<dbReference type="EMBL" id="JACGWT010000003">
    <property type="protein sequence ID" value="MBA8794722.1"/>
    <property type="molecule type" value="Genomic_DNA"/>
</dbReference>
<gene>
    <name evidence="1" type="ORF">FHX74_002341</name>
</gene>
<dbReference type="AlphaFoldDB" id="A0A7W3IT12"/>
<evidence type="ECO:0008006" key="3">
    <source>
        <dbReference type="Google" id="ProtNLM"/>
    </source>
</evidence>
<proteinExistence type="predicted"/>
<organism evidence="1 2">
    <name type="scientific">Microlunatus kandeliicorticis</name>
    <dbReference type="NCBI Taxonomy" id="1759536"/>
    <lineage>
        <taxon>Bacteria</taxon>
        <taxon>Bacillati</taxon>
        <taxon>Actinomycetota</taxon>
        <taxon>Actinomycetes</taxon>
        <taxon>Propionibacteriales</taxon>
        <taxon>Propionibacteriaceae</taxon>
        <taxon>Microlunatus</taxon>
    </lineage>
</organism>
<evidence type="ECO:0000313" key="2">
    <source>
        <dbReference type="Proteomes" id="UP000523079"/>
    </source>
</evidence>
<protein>
    <recommendedName>
        <fullName evidence="3">Nucleotidyltransferase domain-containing protein</fullName>
    </recommendedName>
</protein>
<sequence>MGRTPTGPWALVGALRDYLASTSWCAWLEVAGSLGRGAGDEASDVDAGAGVSPDGEVSRAAEAALCAALRFGPVAGHLSTPFGRTGTHHAIQYADGRQLSLAVMPATARPGLARGSVAVLDRSGRLTVDFAPSVLRADPDALREWAFLAWWELGDAAKHLRRGSLWRAVTSLEEARRQVWRLLAAREGVDYPLFGAVSVQNADRPVPAWMGESHPVAIEPEAVGRALVALRRGLESVTVDLDEPMVTGLASVVGTRIGSPTEER</sequence>
<dbReference type="RefSeq" id="WP_182560264.1">
    <property type="nucleotide sequence ID" value="NZ_JACGWT010000003.1"/>
</dbReference>
<keyword evidence="2" id="KW-1185">Reference proteome</keyword>
<reference evidence="1 2" key="1">
    <citation type="submission" date="2020-07" db="EMBL/GenBank/DDBJ databases">
        <title>Sequencing the genomes of 1000 actinobacteria strains.</title>
        <authorList>
            <person name="Klenk H.-P."/>
        </authorList>
    </citation>
    <scope>NUCLEOTIDE SEQUENCE [LARGE SCALE GENOMIC DNA]</scope>
    <source>
        <strain evidence="1 2">DSM 100723</strain>
    </source>
</reference>
<name>A0A7W3IT12_9ACTN</name>
<dbReference type="Proteomes" id="UP000523079">
    <property type="component" value="Unassembled WGS sequence"/>
</dbReference>
<accession>A0A7W3IT12</accession>
<evidence type="ECO:0000313" key="1">
    <source>
        <dbReference type="EMBL" id="MBA8794722.1"/>
    </source>
</evidence>
<comment type="caution">
    <text evidence="1">The sequence shown here is derived from an EMBL/GenBank/DDBJ whole genome shotgun (WGS) entry which is preliminary data.</text>
</comment>